<comment type="caution">
    <text evidence="2">The sequence shown here is derived from an EMBL/GenBank/DDBJ whole genome shotgun (WGS) entry which is preliminary data.</text>
</comment>
<dbReference type="EMBL" id="JAVTLL010000011">
    <property type="protein sequence ID" value="MDT7842719.1"/>
    <property type="molecule type" value="Genomic_DNA"/>
</dbReference>
<dbReference type="Proteomes" id="UP001257948">
    <property type="component" value="Unassembled WGS sequence"/>
</dbReference>
<reference evidence="3" key="1">
    <citation type="submission" date="2023-07" db="EMBL/GenBank/DDBJ databases">
        <title>Draft genome sequence of the endophytic actinobacterium Streptomyces justiciae WPN32, a potential antibiotic producer.</title>
        <authorList>
            <person name="Yasawong M."/>
            <person name="Pana W."/>
            <person name="Ganta P."/>
            <person name="Santapan N."/>
            <person name="Songngamsuk T."/>
            <person name="Phatcharaharikarn M."/>
            <person name="Kerdtoob S."/>
            <person name="Nantapong N."/>
        </authorList>
    </citation>
    <scope>NUCLEOTIDE SEQUENCE [LARGE SCALE GENOMIC DNA]</scope>
    <source>
        <strain evidence="3">WPN32</strain>
    </source>
</reference>
<name>A0ABU3LVE5_9ACTN</name>
<keyword evidence="1" id="KW-1133">Transmembrane helix</keyword>
<dbReference type="RefSeq" id="WP_314202300.1">
    <property type="nucleotide sequence ID" value="NZ_JAVTLL010000011.1"/>
</dbReference>
<keyword evidence="1" id="KW-0812">Transmembrane</keyword>
<evidence type="ECO:0000313" key="2">
    <source>
        <dbReference type="EMBL" id="MDT7842719.1"/>
    </source>
</evidence>
<keyword evidence="3" id="KW-1185">Reference proteome</keyword>
<gene>
    <name evidence="2" type="ORF">RQC66_18495</name>
</gene>
<feature type="transmembrane region" description="Helical" evidence="1">
    <location>
        <begin position="39"/>
        <end position="58"/>
    </location>
</feature>
<evidence type="ECO:0000313" key="3">
    <source>
        <dbReference type="Proteomes" id="UP001257948"/>
    </source>
</evidence>
<proteinExistence type="predicted"/>
<organism evidence="2 3">
    <name type="scientific">Streptomyces justiciae</name>
    <dbReference type="NCBI Taxonomy" id="2780140"/>
    <lineage>
        <taxon>Bacteria</taxon>
        <taxon>Bacillati</taxon>
        <taxon>Actinomycetota</taxon>
        <taxon>Actinomycetes</taxon>
        <taxon>Kitasatosporales</taxon>
        <taxon>Streptomycetaceae</taxon>
        <taxon>Streptomyces</taxon>
    </lineage>
</organism>
<evidence type="ECO:0000256" key="1">
    <source>
        <dbReference type="SAM" id="Phobius"/>
    </source>
</evidence>
<accession>A0ABU3LVE5</accession>
<feature type="transmembrane region" description="Helical" evidence="1">
    <location>
        <begin position="70"/>
        <end position="91"/>
    </location>
</feature>
<sequence length="97" mass="10755">MIRTAHRHPTWWKAPLVASLLGLPFLVLEYRWFASHHETGAFGGVLYWAAALLVFAWARPHRRALRATRMMAAGAGLGFALLPMLWVMLAITATSGA</sequence>
<protein>
    <submittedName>
        <fullName evidence="2">Uncharacterized protein</fullName>
    </submittedName>
</protein>
<feature type="transmembrane region" description="Helical" evidence="1">
    <location>
        <begin position="12"/>
        <end position="33"/>
    </location>
</feature>
<keyword evidence="1" id="KW-0472">Membrane</keyword>